<evidence type="ECO:0000313" key="3">
    <source>
        <dbReference type="Proteomes" id="UP000502005"/>
    </source>
</evidence>
<gene>
    <name evidence="2" type="ORF">CUN67_24865</name>
</gene>
<accession>A0A6B9GG80</accession>
<keyword evidence="1" id="KW-0472">Membrane</keyword>
<feature type="transmembrane region" description="Helical" evidence="1">
    <location>
        <begin position="68"/>
        <end position="86"/>
    </location>
</feature>
<sequence length="93" mass="10346">MTFFNVFPLSELVLVLVILEFGVMASVLNSRESFSIRKISGNLIQGVIVAMIILAYDLTRNASIHHTITYAGLMALAWPRAIKLLLQLSNKLD</sequence>
<dbReference type="Proteomes" id="UP000502005">
    <property type="component" value="Plasmid pNE1B"/>
</dbReference>
<keyword evidence="2" id="KW-0614">Plasmid</keyword>
<feature type="transmembrane region" description="Helical" evidence="1">
    <location>
        <begin position="39"/>
        <end position="56"/>
    </location>
</feature>
<evidence type="ECO:0000313" key="2">
    <source>
        <dbReference type="EMBL" id="QGY32226.1"/>
    </source>
</evidence>
<organism evidence="2 3">
    <name type="scientific">Pantoea cypripedii</name>
    <name type="common">Pectobacterium cypripedii</name>
    <name type="synonym">Erwinia cypripedii</name>
    <dbReference type="NCBI Taxonomy" id="55209"/>
    <lineage>
        <taxon>Bacteria</taxon>
        <taxon>Pseudomonadati</taxon>
        <taxon>Pseudomonadota</taxon>
        <taxon>Gammaproteobacteria</taxon>
        <taxon>Enterobacterales</taxon>
        <taxon>Erwiniaceae</taxon>
        <taxon>Pantoea</taxon>
    </lineage>
</organism>
<reference evidence="2 3" key="1">
    <citation type="submission" date="2017-11" db="EMBL/GenBank/DDBJ databases">
        <title>Genome sequence of Pantoea cypripedii NE1.</title>
        <authorList>
            <person name="Nascimento F.X."/>
        </authorList>
    </citation>
    <scope>NUCLEOTIDE SEQUENCE [LARGE SCALE GENOMIC DNA]</scope>
    <source>
        <strain evidence="2 3">NE1</strain>
        <plasmid evidence="3">pne1b</plasmid>
    </source>
</reference>
<name>A0A6B9GG80_PANCY</name>
<dbReference type="AlphaFoldDB" id="A0A6B9GG80"/>
<proteinExistence type="predicted"/>
<dbReference type="EMBL" id="CP024770">
    <property type="protein sequence ID" value="QGY32226.1"/>
    <property type="molecule type" value="Genomic_DNA"/>
</dbReference>
<keyword evidence="1" id="KW-0812">Transmembrane</keyword>
<evidence type="ECO:0000256" key="1">
    <source>
        <dbReference type="SAM" id="Phobius"/>
    </source>
</evidence>
<feature type="transmembrane region" description="Helical" evidence="1">
    <location>
        <begin position="6"/>
        <end position="27"/>
    </location>
</feature>
<geneLocation type="plasmid" evidence="3">
    <name>pne1b</name>
</geneLocation>
<keyword evidence="1" id="KW-1133">Transmembrane helix</keyword>
<protein>
    <submittedName>
        <fullName evidence="2">Uncharacterized protein</fullName>
    </submittedName>
</protein>
<dbReference type="RefSeq" id="WP_208718124.1">
    <property type="nucleotide sequence ID" value="NZ_CP024770.1"/>
</dbReference>